<dbReference type="GO" id="GO:0005829">
    <property type="term" value="C:cytosol"/>
    <property type="evidence" value="ECO:0007669"/>
    <property type="project" value="TreeGrafter"/>
</dbReference>
<dbReference type="InterPro" id="IPR009081">
    <property type="entry name" value="PP-bd_ACP"/>
</dbReference>
<dbReference type="FunFam" id="3.40.50.980:FF:000001">
    <property type="entry name" value="Non-ribosomal peptide synthetase"/>
    <property type="match status" value="1"/>
</dbReference>
<organism evidence="6 7">
    <name type="scientific">Pseudomonas monteilii</name>
    <dbReference type="NCBI Taxonomy" id="76759"/>
    <lineage>
        <taxon>Bacteria</taxon>
        <taxon>Pseudomonadati</taxon>
        <taxon>Pseudomonadota</taxon>
        <taxon>Gammaproteobacteria</taxon>
        <taxon>Pseudomonadales</taxon>
        <taxon>Pseudomonadaceae</taxon>
        <taxon>Pseudomonas</taxon>
    </lineage>
</organism>
<dbReference type="FunFam" id="3.30.300.30:FF:000010">
    <property type="entry name" value="Enterobactin synthetase component F"/>
    <property type="match status" value="1"/>
</dbReference>
<sequence>MDTAVATKIAQRFINLPLEKRRQYLQKMLEEGVSPANLPIPLVRDDTTVVPLSFAQERQWFLWQMEPQGTAYNIGVSLRLHGPLNLQALQGSFDTLLARHESLRTTFTHDSRDGGPRQQIAPQLTVAIECRERGVGDEQAQIQAFVEAHREQPFDLQHGPVLRVALLRLAAEDHVLSLVVHHIAADGWSLKVMVDELLQGYSACCRGHAVAVRPLPIQYADYAIWQRRWMEAGERERQLAYWQAQLGGQQPVLELPTDRPRPGLMSYRGARHDFSLPAELCQRLQDLARHEGVTLFVLLLAAFQALLQRYSGQQDIRVGVPIANRNRVETEGLIGFFVNTQVLRAQIEPQQTFRALLQQARQAASDAQAHQELPFEQLVEALQPGRSLSHSPLFQVMFNHQRQGNGQQAASDTALRIEALPGETRTAPFDLTLETFEAPGQIGASLNYATDLFDATTVARMAGHWVQLLDGIVADAGQRIAALPLLSDSELDVIGQAWNDTAVPVADACIQHLIEQRADATPHAPAVQFEDQTLSYQQLNEHANRLAWRLIEGGVGPDVKVGVALERSPQMLVALLAVLKAGGAYVPLDPHYPDERLAYMMEDSGIRLLLTQPSLQARLPIPVTVQCLLLAPEHLLGSGCNAAAYGVHNPQLQLSAEHLAYMIYTSGSTGRPKGVMVPHGALVNFIASMAKAPGLATGDRLLSLTTFSFDIFGLEVYLPLVQGACVVLAGPDTAQDPQRVLELVARQAVTVLQATPSTWRMLLDSGRGEVLAGCTKLCGGEALSDDLAQRLLALGGPLWNLYGPTETTIWSALHRLQPARPQALLGRPLDNTRLYLLGEDLAPVPVGVAGELLIGGAGLARGYYQRPGLTAERFVPDPFAENGERLYRTGDLARYRADGVVEYLGRIDQQVKIRGYRIELGEIEAQLARHPAIREAAVVARPGPGGQQLVAYLVPQDLAVVDDGQTREALGEALKRQLRSALPEYMVPTWTTFVATFPHTPNGKLDRNRLPAPDLSVARVAYLAPQSELQQQVAQIWQEVLHVDQVGLADNFFDLGGHSLLATQVTVRLREQLKLETAVKALFTTHDLQAYCAEIAVAPPQTQAVNDALAKSLEALKRLSAEDLENLIS</sequence>
<dbReference type="GO" id="GO:0009366">
    <property type="term" value="C:enterobactin synthetase complex"/>
    <property type="evidence" value="ECO:0007669"/>
    <property type="project" value="TreeGrafter"/>
</dbReference>
<comment type="caution">
    <text evidence="6">The sequence shown here is derived from an EMBL/GenBank/DDBJ whole genome shotgun (WGS) entry which is preliminary data.</text>
</comment>
<name>A0A2N1IQB8_9PSED</name>
<dbReference type="CDD" id="cd12116">
    <property type="entry name" value="A_NRPS_Ta1_like"/>
    <property type="match status" value="1"/>
</dbReference>
<gene>
    <name evidence="6" type="ORF">CXB65_16485</name>
</gene>
<evidence type="ECO:0000256" key="2">
    <source>
        <dbReference type="ARBA" id="ARBA00006432"/>
    </source>
</evidence>
<dbReference type="Gene3D" id="3.30.559.30">
    <property type="entry name" value="Nonribosomal peptide synthetase, condensation domain"/>
    <property type="match status" value="1"/>
</dbReference>
<dbReference type="SUPFAM" id="SSF56801">
    <property type="entry name" value="Acetyl-CoA synthetase-like"/>
    <property type="match status" value="1"/>
</dbReference>
<keyword evidence="3" id="KW-0596">Phosphopantetheine</keyword>
<dbReference type="Gene3D" id="3.40.50.980">
    <property type="match status" value="2"/>
</dbReference>
<dbReference type="InterPro" id="IPR036736">
    <property type="entry name" value="ACP-like_sf"/>
</dbReference>
<dbReference type="PROSITE" id="PS50075">
    <property type="entry name" value="CARRIER"/>
    <property type="match status" value="1"/>
</dbReference>
<dbReference type="AlphaFoldDB" id="A0A2N1IQB8"/>
<dbReference type="FunFam" id="1.10.1200.10:FF:000005">
    <property type="entry name" value="Nonribosomal peptide synthetase 1"/>
    <property type="match status" value="1"/>
</dbReference>
<reference evidence="6 7" key="1">
    <citation type="submission" date="2017-12" db="EMBL/GenBank/DDBJ databases">
        <title>Isolation and characterization of an aerobic denitrifying Pseudomonas monteilii CY06 from aquaculture ponds.</title>
        <authorList>
            <person name="Ma Q."/>
            <person name="Cai Y."/>
            <person name="He Z."/>
        </authorList>
    </citation>
    <scope>NUCLEOTIDE SEQUENCE [LARGE SCALE GENOMIC DNA]</scope>
    <source>
        <strain evidence="6 7">CY06</strain>
    </source>
</reference>
<evidence type="ECO:0000256" key="3">
    <source>
        <dbReference type="ARBA" id="ARBA00022450"/>
    </source>
</evidence>
<evidence type="ECO:0000313" key="6">
    <source>
        <dbReference type="EMBL" id="PKI20788.1"/>
    </source>
</evidence>
<dbReference type="Pfam" id="PF13193">
    <property type="entry name" value="AMP-binding_C"/>
    <property type="match status" value="1"/>
</dbReference>
<dbReference type="SUPFAM" id="SSF47336">
    <property type="entry name" value="ACP-like"/>
    <property type="match status" value="1"/>
</dbReference>
<dbReference type="Gene3D" id="2.30.38.10">
    <property type="entry name" value="Luciferase, Domain 3"/>
    <property type="match status" value="1"/>
</dbReference>
<evidence type="ECO:0000313" key="7">
    <source>
        <dbReference type="Proteomes" id="UP000233399"/>
    </source>
</evidence>
<dbReference type="RefSeq" id="WP_101196451.1">
    <property type="nucleotide sequence ID" value="NZ_PJCG01000028.1"/>
</dbReference>
<dbReference type="FunFam" id="3.40.50.12780:FF:000012">
    <property type="entry name" value="Non-ribosomal peptide synthetase"/>
    <property type="match status" value="1"/>
</dbReference>
<feature type="domain" description="Carrier" evidence="5">
    <location>
        <begin position="1024"/>
        <end position="1099"/>
    </location>
</feature>
<dbReference type="Proteomes" id="UP000233399">
    <property type="component" value="Unassembled WGS sequence"/>
</dbReference>
<dbReference type="Gene3D" id="3.30.300.30">
    <property type="match status" value="1"/>
</dbReference>
<dbReference type="Pfam" id="PF00501">
    <property type="entry name" value="AMP-binding"/>
    <property type="match status" value="1"/>
</dbReference>
<evidence type="ECO:0000256" key="1">
    <source>
        <dbReference type="ARBA" id="ARBA00001957"/>
    </source>
</evidence>
<dbReference type="Pfam" id="PF00668">
    <property type="entry name" value="Condensation"/>
    <property type="match status" value="1"/>
</dbReference>
<dbReference type="InterPro" id="IPR023213">
    <property type="entry name" value="CAT-like_dom_sf"/>
</dbReference>
<dbReference type="InterPro" id="IPR020845">
    <property type="entry name" value="AMP-binding_CS"/>
</dbReference>
<dbReference type="InterPro" id="IPR010071">
    <property type="entry name" value="AA_adenyl_dom"/>
</dbReference>
<dbReference type="EMBL" id="PJCG01000028">
    <property type="protein sequence ID" value="PKI20788.1"/>
    <property type="molecule type" value="Genomic_DNA"/>
</dbReference>
<comment type="similarity">
    <text evidence="2">Belongs to the ATP-dependent AMP-binding enzyme family.</text>
</comment>
<dbReference type="GO" id="GO:0043041">
    <property type="term" value="P:amino acid activation for nonribosomal peptide biosynthetic process"/>
    <property type="evidence" value="ECO:0007669"/>
    <property type="project" value="TreeGrafter"/>
</dbReference>
<dbReference type="PANTHER" id="PTHR45527">
    <property type="entry name" value="NONRIBOSOMAL PEPTIDE SYNTHETASE"/>
    <property type="match status" value="1"/>
</dbReference>
<dbReference type="PROSITE" id="PS00455">
    <property type="entry name" value="AMP_BINDING"/>
    <property type="match status" value="1"/>
</dbReference>
<dbReference type="GO" id="GO:0031177">
    <property type="term" value="F:phosphopantetheine binding"/>
    <property type="evidence" value="ECO:0007669"/>
    <property type="project" value="TreeGrafter"/>
</dbReference>
<dbReference type="Gene3D" id="1.10.1200.10">
    <property type="entry name" value="ACP-like"/>
    <property type="match status" value="1"/>
</dbReference>
<dbReference type="PANTHER" id="PTHR45527:SF1">
    <property type="entry name" value="FATTY ACID SYNTHASE"/>
    <property type="match status" value="1"/>
</dbReference>
<dbReference type="InterPro" id="IPR025110">
    <property type="entry name" value="AMP-bd_C"/>
</dbReference>
<dbReference type="FunFam" id="2.30.38.10:FF:000001">
    <property type="entry name" value="Non-ribosomal peptide synthetase PvdI"/>
    <property type="match status" value="1"/>
</dbReference>
<comment type="cofactor">
    <cofactor evidence="1">
        <name>pantetheine 4'-phosphate</name>
        <dbReference type="ChEBI" id="CHEBI:47942"/>
    </cofactor>
</comment>
<proteinExistence type="inferred from homology"/>
<dbReference type="InterPro" id="IPR000873">
    <property type="entry name" value="AMP-dep_synth/lig_dom"/>
</dbReference>
<dbReference type="SUPFAM" id="SSF52777">
    <property type="entry name" value="CoA-dependent acyltransferases"/>
    <property type="match status" value="2"/>
</dbReference>
<dbReference type="InterPro" id="IPR045851">
    <property type="entry name" value="AMP-bd_C_sf"/>
</dbReference>
<dbReference type="NCBIfam" id="TIGR01733">
    <property type="entry name" value="AA-adenyl-dom"/>
    <property type="match status" value="1"/>
</dbReference>
<dbReference type="InterPro" id="IPR006162">
    <property type="entry name" value="Ppantetheine_attach_site"/>
</dbReference>
<keyword evidence="4" id="KW-0597">Phosphoprotein</keyword>
<evidence type="ECO:0000259" key="5">
    <source>
        <dbReference type="PROSITE" id="PS50075"/>
    </source>
</evidence>
<dbReference type="GO" id="GO:0009239">
    <property type="term" value="P:enterobactin biosynthetic process"/>
    <property type="evidence" value="ECO:0007669"/>
    <property type="project" value="TreeGrafter"/>
</dbReference>
<accession>A0A2N1IQB8</accession>
<protein>
    <submittedName>
        <fullName evidence="6">Non-ribosomal peptide synthetase</fullName>
    </submittedName>
</protein>
<evidence type="ECO:0000256" key="4">
    <source>
        <dbReference type="ARBA" id="ARBA00022553"/>
    </source>
</evidence>
<dbReference type="InterPro" id="IPR001242">
    <property type="entry name" value="Condensation_dom"/>
</dbReference>
<dbReference type="FunFam" id="3.30.559.30:FF:000001">
    <property type="entry name" value="Non-ribosomal peptide synthetase"/>
    <property type="match status" value="1"/>
</dbReference>
<dbReference type="PROSITE" id="PS00012">
    <property type="entry name" value="PHOSPHOPANTETHEINE"/>
    <property type="match status" value="1"/>
</dbReference>
<dbReference type="FunFam" id="3.30.559.10:FF:000012">
    <property type="entry name" value="Non-ribosomal peptide synthetase"/>
    <property type="match status" value="1"/>
</dbReference>
<dbReference type="Pfam" id="PF00550">
    <property type="entry name" value="PP-binding"/>
    <property type="match status" value="1"/>
</dbReference>
<dbReference type="CDD" id="cd19531">
    <property type="entry name" value="LCL_NRPS-like"/>
    <property type="match status" value="1"/>
</dbReference>
<dbReference type="GO" id="GO:0047527">
    <property type="term" value="F:2,3-dihydroxybenzoate-serine ligase activity"/>
    <property type="evidence" value="ECO:0007669"/>
    <property type="project" value="TreeGrafter"/>
</dbReference>
<dbReference type="Gene3D" id="3.30.559.10">
    <property type="entry name" value="Chloramphenicol acetyltransferase-like domain"/>
    <property type="match status" value="1"/>
</dbReference>